<dbReference type="PANTHER" id="PTHR24096:SF149">
    <property type="entry name" value="AMP-BINDING DOMAIN-CONTAINING PROTEIN-RELATED"/>
    <property type="match status" value="1"/>
</dbReference>
<dbReference type="EMBL" id="WHUT02000019">
    <property type="protein sequence ID" value="NUB46676.1"/>
    <property type="molecule type" value="Genomic_DNA"/>
</dbReference>
<feature type="domain" description="AMP-dependent synthetase/ligase" evidence="5">
    <location>
        <begin position="27"/>
        <end position="380"/>
    </location>
</feature>
<comment type="similarity">
    <text evidence="1">Belongs to the ATP-dependent AMP-binding enzyme family.</text>
</comment>
<keyword evidence="8" id="KW-1185">Reference proteome</keyword>
<dbReference type="InterPro" id="IPR025110">
    <property type="entry name" value="AMP-bd_C"/>
</dbReference>
<dbReference type="AlphaFoldDB" id="A0A8X8H3I9"/>
<keyword evidence="2" id="KW-0436">Ligase</keyword>
<evidence type="ECO:0000256" key="3">
    <source>
        <dbReference type="ARBA" id="ARBA00022741"/>
    </source>
</evidence>
<dbReference type="InterPro" id="IPR020845">
    <property type="entry name" value="AMP-binding_CS"/>
</dbReference>
<name>A0A8X8H3I9_9RHOB</name>
<dbReference type="InterPro" id="IPR042099">
    <property type="entry name" value="ANL_N_sf"/>
</dbReference>
<protein>
    <submittedName>
        <fullName evidence="7">AMP-binding protein</fullName>
    </submittedName>
</protein>
<accession>A0A8X8H3I9</accession>
<evidence type="ECO:0000259" key="5">
    <source>
        <dbReference type="Pfam" id="PF00501"/>
    </source>
</evidence>
<dbReference type="FunFam" id="3.30.300.30:FF:000007">
    <property type="entry name" value="4-coumarate--CoA ligase 2"/>
    <property type="match status" value="1"/>
</dbReference>
<dbReference type="InterPro" id="IPR000873">
    <property type="entry name" value="AMP-dep_synth/lig_dom"/>
</dbReference>
<comment type="caution">
    <text evidence="7">The sequence shown here is derived from an EMBL/GenBank/DDBJ whole genome shotgun (WGS) entry which is preliminary data.</text>
</comment>
<dbReference type="GO" id="GO:0016405">
    <property type="term" value="F:CoA-ligase activity"/>
    <property type="evidence" value="ECO:0007669"/>
    <property type="project" value="TreeGrafter"/>
</dbReference>
<reference evidence="7" key="1">
    <citation type="submission" date="2020-05" db="EMBL/GenBank/DDBJ databases">
        <title>Fertoebacter nigrum gen. nov., sp. nov., a new member of the family Rhodobacteraceae.</title>
        <authorList>
            <person name="Szuroczki S."/>
            <person name="Abbaszade G."/>
            <person name="Buni D."/>
            <person name="Schumann P."/>
            <person name="Toth E."/>
        </authorList>
    </citation>
    <scope>NUCLEOTIDE SEQUENCE</scope>
    <source>
        <strain evidence="7">RG-N-1a</strain>
    </source>
</reference>
<evidence type="ECO:0000259" key="6">
    <source>
        <dbReference type="Pfam" id="PF13193"/>
    </source>
</evidence>
<feature type="domain" description="AMP-binding enzyme C-terminal" evidence="6">
    <location>
        <begin position="431"/>
        <end position="506"/>
    </location>
</feature>
<dbReference type="Gene3D" id="3.30.300.30">
    <property type="match status" value="1"/>
</dbReference>
<dbReference type="PROSITE" id="PS00455">
    <property type="entry name" value="AMP_BINDING"/>
    <property type="match status" value="1"/>
</dbReference>
<dbReference type="PANTHER" id="PTHR24096">
    <property type="entry name" value="LONG-CHAIN-FATTY-ACID--COA LIGASE"/>
    <property type="match status" value="1"/>
</dbReference>
<dbReference type="GO" id="GO:0005524">
    <property type="term" value="F:ATP binding"/>
    <property type="evidence" value="ECO:0007669"/>
    <property type="project" value="UniProtKB-KW"/>
</dbReference>
<dbReference type="RefSeq" id="WP_152828710.1">
    <property type="nucleotide sequence ID" value="NZ_WHUT02000019.1"/>
</dbReference>
<dbReference type="SUPFAM" id="SSF56801">
    <property type="entry name" value="Acetyl-CoA synthetase-like"/>
    <property type="match status" value="1"/>
</dbReference>
<dbReference type="FunFam" id="3.40.50.12780:FF:000003">
    <property type="entry name" value="Long-chain-fatty-acid--CoA ligase FadD"/>
    <property type="match status" value="1"/>
</dbReference>
<keyword evidence="4" id="KW-0067">ATP-binding</keyword>
<dbReference type="Proteomes" id="UP000484076">
    <property type="component" value="Unassembled WGS sequence"/>
</dbReference>
<dbReference type="Pfam" id="PF13193">
    <property type="entry name" value="AMP-binding_C"/>
    <property type="match status" value="1"/>
</dbReference>
<keyword evidence="3" id="KW-0547">Nucleotide-binding</keyword>
<organism evidence="7 8">
    <name type="scientific">Fertoeibacter niger</name>
    <dbReference type="NCBI Taxonomy" id="2656921"/>
    <lineage>
        <taxon>Bacteria</taxon>
        <taxon>Pseudomonadati</taxon>
        <taxon>Pseudomonadota</taxon>
        <taxon>Alphaproteobacteria</taxon>
        <taxon>Rhodobacterales</taxon>
        <taxon>Paracoccaceae</taxon>
        <taxon>Fertoeibacter</taxon>
    </lineage>
</organism>
<evidence type="ECO:0000313" key="8">
    <source>
        <dbReference type="Proteomes" id="UP000484076"/>
    </source>
</evidence>
<evidence type="ECO:0000256" key="4">
    <source>
        <dbReference type="ARBA" id="ARBA00022840"/>
    </source>
</evidence>
<evidence type="ECO:0000256" key="2">
    <source>
        <dbReference type="ARBA" id="ARBA00022598"/>
    </source>
</evidence>
<evidence type="ECO:0000313" key="7">
    <source>
        <dbReference type="EMBL" id="NUB46676.1"/>
    </source>
</evidence>
<dbReference type="Pfam" id="PF00501">
    <property type="entry name" value="AMP-binding"/>
    <property type="match status" value="1"/>
</dbReference>
<dbReference type="InterPro" id="IPR045851">
    <property type="entry name" value="AMP-bd_C_sf"/>
</dbReference>
<proteinExistence type="inferred from homology"/>
<dbReference type="Gene3D" id="3.40.50.12780">
    <property type="entry name" value="N-terminal domain of ligase-like"/>
    <property type="match status" value="1"/>
</dbReference>
<evidence type="ECO:0000256" key="1">
    <source>
        <dbReference type="ARBA" id="ARBA00006432"/>
    </source>
</evidence>
<sequence>MTIFTSPLPAIAVPDVTITERLFQGLNARPDRVVLIDGPSGRSLTGAALMEGIRRMAGGLTAAGYGAGHVVALMAPNMPEYCTVFHGVAWAGGTITTINPTYTEHELRHQLNDSRAELLITIPDFLPIATLAVAGTAVRQIAVIGHAAGATPLDAFMGEPLADQVPVDLDGHIVVLPYSSGTTGLPKGVMLSQRNLTVNVDQSMALIEVREGEVTVAFLPFFHIYGMNVMMNLFLTGGATLVTMPRFDLPALLGHVQTHRVRQIFAVPPVAMALAKHPLIDQFDLSSLEVVVSAAAPLGSELADACGARLNCVAVQGYGMTEMSPVSHFTSARNARSGAVGLTVPNTECRILDIETGAPLPAGQEGELCIRGPQVMKGYLNNPEATARTIDADGWLHTGDVAMFDADGFLFIRDRLKELIKYKGFQVAPAEVEAVLQSHPAIADAAVIGLPDDEAGEVPMAFIVPAPGTVPDLDAIRAHVADRLSSYKRPQRIDVIDAIPKSASGKILRRILRERVKAA</sequence>
<gene>
    <name evidence="7" type="ORF">GEU84_019985</name>
</gene>